<dbReference type="InterPro" id="IPR036188">
    <property type="entry name" value="FAD/NAD-bd_sf"/>
</dbReference>
<accession>A0A077QWZ3</accession>
<proteinExistence type="inferred from homology"/>
<dbReference type="PANTHER" id="PTHR11552">
    <property type="entry name" value="GLUCOSE-METHANOL-CHOLINE GMC OXIDOREDUCTASE"/>
    <property type="match status" value="1"/>
</dbReference>
<dbReference type="InterPro" id="IPR012132">
    <property type="entry name" value="GMC_OxRdtase"/>
</dbReference>
<feature type="chain" id="PRO_5001722603" evidence="8">
    <location>
        <begin position="19"/>
        <end position="637"/>
    </location>
</feature>
<feature type="binding site" evidence="7">
    <location>
        <begin position="144"/>
        <end position="147"/>
    </location>
    <ligand>
        <name>FAD</name>
        <dbReference type="ChEBI" id="CHEBI:57692"/>
    </ligand>
</feature>
<comment type="cofactor">
    <cofactor evidence="1 7">
        <name>FAD</name>
        <dbReference type="ChEBI" id="CHEBI:57692"/>
    </cofactor>
</comment>
<evidence type="ECO:0000256" key="5">
    <source>
        <dbReference type="ARBA" id="ARBA00023002"/>
    </source>
</evidence>
<keyword evidence="5" id="KW-0560">Oxidoreductase</keyword>
<name>A0A077QWZ3_9BASI</name>
<keyword evidence="4 7" id="KW-0274">FAD</keyword>
<dbReference type="AlphaFoldDB" id="A0A077QWZ3"/>
<evidence type="ECO:0000256" key="1">
    <source>
        <dbReference type="ARBA" id="ARBA00001974"/>
    </source>
</evidence>
<dbReference type="PROSITE" id="PS00624">
    <property type="entry name" value="GMC_OXRED_2"/>
    <property type="match status" value="1"/>
</dbReference>
<feature type="signal peptide" evidence="8">
    <location>
        <begin position="1"/>
        <end position="18"/>
    </location>
</feature>
<reference evidence="10" key="1">
    <citation type="journal article" date="2014" name="Genome Biol. Evol.">
        <title>Gene Loss Rather Than Gene Gain Is Associated with a Host Jump from Monocots to Dicots in the Smut Fungus Melanopsichium pennsylvanicum.</title>
        <authorList>
            <person name="Sharma R."/>
            <person name="Mishra B."/>
            <person name="Runge F."/>
            <person name="Thines M."/>
        </authorList>
    </citation>
    <scope>NUCLEOTIDE SEQUENCE</scope>
    <source>
        <strain evidence="10">4</strain>
    </source>
</reference>
<feature type="active site" description="Proton donor" evidence="6">
    <location>
        <position position="574"/>
    </location>
</feature>
<dbReference type="Pfam" id="PF05199">
    <property type="entry name" value="GMC_oxred_C"/>
    <property type="match status" value="1"/>
</dbReference>
<dbReference type="InterPro" id="IPR007867">
    <property type="entry name" value="GMC_OxRtase_C"/>
</dbReference>
<evidence type="ECO:0000256" key="6">
    <source>
        <dbReference type="PIRSR" id="PIRSR000137-1"/>
    </source>
</evidence>
<dbReference type="InterPro" id="IPR000172">
    <property type="entry name" value="GMC_OxRdtase_N"/>
</dbReference>
<dbReference type="PANTHER" id="PTHR11552:SF201">
    <property type="entry name" value="GLUCOSE-METHANOL-CHOLINE OXIDOREDUCTASE N-TERMINAL DOMAIN-CONTAINING PROTEIN"/>
    <property type="match status" value="1"/>
</dbReference>
<dbReference type="GO" id="GO:0016614">
    <property type="term" value="F:oxidoreductase activity, acting on CH-OH group of donors"/>
    <property type="evidence" value="ECO:0007669"/>
    <property type="project" value="InterPro"/>
</dbReference>
<dbReference type="GO" id="GO:0050660">
    <property type="term" value="F:flavin adenine dinucleotide binding"/>
    <property type="evidence" value="ECO:0007669"/>
    <property type="project" value="InterPro"/>
</dbReference>
<comment type="similarity">
    <text evidence="2">Belongs to the GMC oxidoreductase family.</text>
</comment>
<evidence type="ECO:0000256" key="8">
    <source>
        <dbReference type="SAM" id="SignalP"/>
    </source>
</evidence>
<evidence type="ECO:0000256" key="7">
    <source>
        <dbReference type="PIRSR" id="PIRSR000137-2"/>
    </source>
</evidence>
<feature type="active site" description="Proton acceptor" evidence="6">
    <location>
        <position position="617"/>
    </location>
</feature>
<keyword evidence="3" id="KW-0285">Flavoprotein</keyword>
<dbReference type="Gene3D" id="3.30.560.10">
    <property type="entry name" value="Glucose Oxidase, domain 3"/>
    <property type="match status" value="1"/>
</dbReference>
<organism evidence="10">
    <name type="scientific">Melanopsichium pennsylvanicum 4</name>
    <dbReference type="NCBI Taxonomy" id="1398559"/>
    <lineage>
        <taxon>Eukaryota</taxon>
        <taxon>Fungi</taxon>
        <taxon>Dikarya</taxon>
        <taxon>Basidiomycota</taxon>
        <taxon>Ustilaginomycotina</taxon>
        <taxon>Ustilaginomycetes</taxon>
        <taxon>Ustilaginales</taxon>
        <taxon>Ustilaginaceae</taxon>
        <taxon>Melanopsichium</taxon>
    </lineage>
</organism>
<dbReference type="PIRSF" id="PIRSF000137">
    <property type="entry name" value="Alcohol_oxidase"/>
    <property type="match status" value="1"/>
</dbReference>
<sequence>MKATILVAAASLAGVVAANPVAWTKLSPRAEMAARIAENSQLAARSISTDAAKFSSNKYDYLVVGAGTAGLALAARLSEGGKYKVGVLEAGSSGLGVGIIDTPGQFGADLGTVYDWNYTTVAQNGIPSSGWPRGKVLGGSSALNFLVWDRSSRYEIDAWEQLGNPGWNWNNIYSAMKKSEHFHAPTSQNADLLGVKPVVTDYGQSGPIQLAFPNYISQQVRRWIPALMELGVPKNNQPLAGENVGVSQQPSDINPNNYTRSYSAPAYLFPNQARSNLDVLTNALVSKVNFDTSCDDLWATGVTFTSNGQSYTVNATKEVILSGGTVNTPQLLELSGIGSKDVLKNAGVKVLYENPNVGENLQDHTYSATVYNLKPQYQTLDSLRSNTTFAAEQAAAYKANQSSILSEAVPSIAYVSLSRVVGDARAKSMIADVAKYVAASTAPYKATLSKQLDFLNNYPDKVGQMELIGIDGYFAGTGTPKANETYFTILAANQHLFSRGNVHINSSDPTKYPLINPKYFSVPFDVELSTAGTNYTRKIGLSKTYSDMVVGEYWPGSNVNQENYTKTTSVTEYHPIGTASMLPRSQGGVVNSNLRVYGTKNLRVVDASVIPLHVAAHIQATIYGVAEYGAQIIKSQA</sequence>
<evidence type="ECO:0000256" key="2">
    <source>
        <dbReference type="ARBA" id="ARBA00010790"/>
    </source>
</evidence>
<evidence type="ECO:0000259" key="9">
    <source>
        <dbReference type="PROSITE" id="PS00624"/>
    </source>
</evidence>
<dbReference type="SUPFAM" id="SSF54373">
    <property type="entry name" value="FAD-linked reductases, C-terminal domain"/>
    <property type="match status" value="1"/>
</dbReference>
<dbReference type="Gene3D" id="3.50.50.60">
    <property type="entry name" value="FAD/NAD(P)-binding domain"/>
    <property type="match status" value="1"/>
</dbReference>
<evidence type="ECO:0000256" key="3">
    <source>
        <dbReference type="ARBA" id="ARBA00022630"/>
    </source>
</evidence>
<evidence type="ECO:0000313" key="10">
    <source>
        <dbReference type="EMBL" id="CDI54770.1"/>
    </source>
</evidence>
<feature type="binding site" evidence="7">
    <location>
        <position position="136"/>
    </location>
    <ligand>
        <name>FAD</name>
        <dbReference type="ChEBI" id="CHEBI:57692"/>
    </ligand>
</feature>
<evidence type="ECO:0000256" key="4">
    <source>
        <dbReference type="ARBA" id="ARBA00022827"/>
    </source>
</evidence>
<protein>
    <submittedName>
        <fullName evidence="10">Related to Glucose oxidase</fullName>
    </submittedName>
</protein>
<feature type="binding site" evidence="7">
    <location>
        <position position="285"/>
    </location>
    <ligand>
        <name>FAD</name>
        <dbReference type="ChEBI" id="CHEBI:57692"/>
    </ligand>
</feature>
<dbReference type="EMBL" id="HG529627">
    <property type="protein sequence ID" value="CDI54770.1"/>
    <property type="molecule type" value="Genomic_DNA"/>
</dbReference>
<dbReference type="Pfam" id="PF00732">
    <property type="entry name" value="GMC_oxred_N"/>
    <property type="match status" value="1"/>
</dbReference>
<feature type="domain" description="Glucose-methanol-choline oxidoreductase N-terminal" evidence="9">
    <location>
        <begin position="324"/>
        <end position="338"/>
    </location>
</feature>
<dbReference type="SUPFAM" id="SSF51905">
    <property type="entry name" value="FAD/NAD(P)-binding domain"/>
    <property type="match status" value="1"/>
</dbReference>
<keyword evidence="8" id="KW-0732">Signal</keyword>